<dbReference type="InterPro" id="IPR013785">
    <property type="entry name" value="Aldolase_TIM"/>
</dbReference>
<comment type="cofactor">
    <cofactor evidence="2">
        <name>[4Fe-4S] cluster</name>
        <dbReference type="ChEBI" id="CHEBI:49883"/>
    </cofactor>
</comment>
<keyword evidence="5" id="KW-0288">FMN</keyword>
<dbReference type="CDD" id="cd02803">
    <property type="entry name" value="OYE_like_FMN_family"/>
    <property type="match status" value="1"/>
</dbReference>
<dbReference type="InterPro" id="IPR023753">
    <property type="entry name" value="FAD/NAD-binding_dom"/>
</dbReference>
<evidence type="ECO:0000256" key="8">
    <source>
        <dbReference type="ARBA" id="ARBA00023004"/>
    </source>
</evidence>
<dbReference type="PRINTS" id="PR00368">
    <property type="entry name" value="FADPNR"/>
</dbReference>
<evidence type="ECO:0000259" key="11">
    <source>
        <dbReference type="Pfam" id="PF07992"/>
    </source>
</evidence>
<evidence type="ECO:0000256" key="5">
    <source>
        <dbReference type="ARBA" id="ARBA00022643"/>
    </source>
</evidence>
<comment type="caution">
    <text evidence="12">The sequence shown here is derived from an EMBL/GenBank/DDBJ whole genome shotgun (WGS) entry which is preliminary data.</text>
</comment>
<evidence type="ECO:0000256" key="7">
    <source>
        <dbReference type="ARBA" id="ARBA00023002"/>
    </source>
</evidence>
<reference evidence="12 13" key="1">
    <citation type="submission" date="2024-09" db="EMBL/GenBank/DDBJ databases">
        <title>Laminarin stimulates single cell rates of sulfate reduction while oxygen inhibits transcriptomic activity in coastal marine sediment.</title>
        <authorList>
            <person name="Lindsay M."/>
            <person name="Orcutt B."/>
            <person name="Emerson D."/>
            <person name="Stepanauskas R."/>
            <person name="D'Angelo T."/>
        </authorList>
    </citation>
    <scope>NUCLEOTIDE SEQUENCE [LARGE SCALE GENOMIC DNA]</scope>
    <source>
        <strain evidence="12">SAG AM-311-K15</strain>
    </source>
</reference>
<dbReference type="EMBL" id="JBHPBY010000265">
    <property type="protein sequence ID" value="MFC1852092.1"/>
    <property type="molecule type" value="Genomic_DNA"/>
</dbReference>
<evidence type="ECO:0000256" key="3">
    <source>
        <dbReference type="ARBA" id="ARBA00011048"/>
    </source>
</evidence>
<gene>
    <name evidence="12" type="ORF">ACFL27_18010</name>
</gene>
<evidence type="ECO:0000313" key="13">
    <source>
        <dbReference type="Proteomes" id="UP001594351"/>
    </source>
</evidence>
<dbReference type="Proteomes" id="UP001594351">
    <property type="component" value="Unassembled WGS sequence"/>
</dbReference>
<evidence type="ECO:0000259" key="10">
    <source>
        <dbReference type="Pfam" id="PF00724"/>
    </source>
</evidence>
<dbReference type="Pfam" id="PF00724">
    <property type="entry name" value="Oxidored_FMN"/>
    <property type="match status" value="1"/>
</dbReference>
<dbReference type="InterPro" id="IPR036188">
    <property type="entry name" value="FAD/NAD-bd_sf"/>
</dbReference>
<evidence type="ECO:0000256" key="2">
    <source>
        <dbReference type="ARBA" id="ARBA00001966"/>
    </source>
</evidence>
<dbReference type="InterPro" id="IPR001155">
    <property type="entry name" value="OxRdtase_FMN_N"/>
</dbReference>
<keyword evidence="7" id="KW-0560">Oxidoreductase</keyword>
<dbReference type="PANTHER" id="PTHR42917">
    <property type="entry name" value="2,4-DIENOYL-COA REDUCTASE"/>
    <property type="match status" value="1"/>
</dbReference>
<keyword evidence="8" id="KW-0408">Iron</keyword>
<comment type="cofactor">
    <cofactor evidence="1">
        <name>FMN</name>
        <dbReference type="ChEBI" id="CHEBI:58210"/>
    </cofactor>
</comment>
<protein>
    <submittedName>
        <fullName evidence="12">FAD-dependent oxidoreductase</fullName>
    </submittedName>
</protein>
<dbReference type="Gene3D" id="3.50.50.60">
    <property type="entry name" value="FAD/NAD(P)-binding domain"/>
    <property type="match status" value="1"/>
</dbReference>
<dbReference type="Gene3D" id="3.20.20.70">
    <property type="entry name" value="Aldolase class I"/>
    <property type="match status" value="1"/>
</dbReference>
<comment type="similarity">
    <text evidence="3">In the N-terminal section; belongs to the NADH:flavin oxidoreductase/NADH oxidase family.</text>
</comment>
<feature type="domain" description="NADH:flavin oxidoreductase/NADH oxidase N-terminal" evidence="10">
    <location>
        <begin position="3"/>
        <end position="314"/>
    </location>
</feature>
<dbReference type="PANTHER" id="PTHR42917:SF2">
    <property type="entry name" value="2,4-DIENOYL-COA REDUCTASE [(2E)-ENOYL-COA-PRODUCING]"/>
    <property type="match status" value="1"/>
</dbReference>
<dbReference type="InterPro" id="IPR051793">
    <property type="entry name" value="NADH:flavin_oxidoreductase"/>
</dbReference>
<evidence type="ECO:0000256" key="1">
    <source>
        <dbReference type="ARBA" id="ARBA00001917"/>
    </source>
</evidence>
<evidence type="ECO:0000256" key="4">
    <source>
        <dbReference type="ARBA" id="ARBA00022630"/>
    </source>
</evidence>
<sequence>MIELKSKFIFAPLKTGYGDGSGIITQKHEDFYLRRSKYLGAVTLEPLYLAKGLRELPTQIGIDNENKIENLVKLNTSIQSSGTKVIAHLNHPGRMANPLLPGNYHVSATDKPCENGGATPEKMDEAGMKHAINLFVGSAQRAEKAQFDMIELQFGHGYLLAQYLSPLVNDRADDFGGSFENRTRFPLMVLKAVSEAVSIPLIARISGDEMIPGGITIDEMLEFSNILANNGIQAIHVSAGTVCSSPPWFFQHMFIPKGKTWEMAKKIKRNVTLPIIFVGRINTPEDIEKLEQNYQADYLAIGRALVADPDFLGKHLGFLHERIRPCLACSEGCLGGVKAGTGLQCLVNPLVGQENETLDPVSDPKYFAVIGGGLAGMEAALTLKKRGHTVDLFEKDKLGGQFNLASLPPKKETLKKIVDYYIQELLEYKINVIDREATAEDIKKNDYYDAAILATGSLPAIPPIKGLKDYFWAEVLLEQNLPENKNVVVIGGGLIGIEIAHKLVKKGNNVTVVEMLEGIARGMEMISKKLTLKVLEQSGVKILANSTVKNIEDGSVHIEGKESQILENIDHIILASGMKSYNPLEEKLIGKIPVYVVGDAKVVGKAQDAIASAYNLTKGL</sequence>
<organism evidence="12 13">
    <name type="scientific">candidate division CSSED10-310 bacterium</name>
    <dbReference type="NCBI Taxonomy" id="2855610"/>
    <lineage>
        <taxon>Bacteria</taxon>
        <taxon>Bacteria division CSSED10-310</taxon>
    </lineage>
</organism>
<evidence type="ECO:0000313" key="12">
    <source>
        <dbReference type="EMBL" id="MFC1852092.1"/>
    </source>
</evidence>
<feature type="domain" description="FAD/NAD(P)-binding" evidence="11">
    <location>
        <begin position="368"/>
        <end position="584"/>
    </location>
</feature>
<keyword evidence="6" id="KW-0479">Metal-binding</keyword>
<dbReference type="SUPFAM" id="SSF51905">
    <property type="entry name" value="FAD/NAD(P)-binding domain"/>
    <property type="match status" value="1"/>
</dbReference>
<dbReference type="Pfam" id="PF07992">
    <property type="entry name" value="Pyr_redox_2"/>
    <property type="match status" value="1"/>
</dbReference>
<evidence type="ECO:0000256" key="6">
    <source>
        <dbReference type="ARBA" id="ARBA00022723"/>
    </source>
</evidence>
<keyword evidence="13" id="KW-1185">Reference proteome</keyword>
<name>A0ABV6Z0Y4_UNCC1</name>
<dbReference type="Gene3D" id="3.40.50.720">
    <property type="entry name" value="NAD(P)-binding Rossmann-like Domain"/>
    <property type="match status" value="1"/>
</dbReference>
<accession>A0ABV6Z0Y4</accession>
<dbReference type="SUPFAM" id="SSF51395">
    <property type="entry name" value="FMN-linked oxidoreductases"/>
    <property type="match status" value="1"/>
</dbReference>
<proteinExistence type="inferred from homology"/>
<keyword evidence="4" id="KW-0285">Flavoprotein</keyword>
<keyword evidence="9" id="KW-0411">Iron-sulfur</keyword>
<evidence type="ECO:0000256" key="9">
    <source>
        <dbReference type="ARBA" id="ARBA00023014"/>
    </source>
</evidence>